<comment type="caution">
    <text evidence="5">The sequence shown here is derived from an EMBL/GenBank/DDBJ whole genome shotgun (WGS) entry which is preliminary data.</text>
</comment>
<reference evidence="5 6" key="1">
    <citation type="submission" date="2016-03" db="EMBL/GenBank/DDBJ databases">
        <title>Whole genome sequencing of Grifola frondosa 9006-11.</title>
        <authorList>
            <person name="Min B."/>
            <person name="Park H."/>
            <person name="Kim J.-G."/>
            <person name="Cho H."/>
            <person name="Oh Y.-L."/>
            <person name="Kong W.-S."/>
            <person name="Choi I.-G."/>
        </authorList>
    </citation>
    <scope>NUCLEOTIDE SEQUENCE [LARGE SCALE GENOMIC DNA]</scope>
    <source>
        <strain evidence="5 6">9006-11</strain>
    </source>
</reference>
<evidence type="ECO:0000256" key="4">
    <source>
        <dbReference type="ARBA" id="ARBA00040563"/>
    </source>
</evidence>
<proteinExistence type="inferred from homology"/>
<keyword evidence="1" id="KW-0853">WD repeat</keyword>
<name>A0A1C7M532_GRIFR</name>
<dbReference type="InterPro" id="IPR015943">
    <property type="entry name" value="WD40/YVTN_repeat-like_dom_sf"/>
</dbReference>
<dbReference type="OMA" id="YQRQSMQ"/>
<evidence type="ECO:0000256" key="2">
    <source>
        <dbReference type="ARBA" id="ARBA00022737"/>
    </source>
</evidence>
<sequence>MLLHTFCRWQNCFLIRCHISIFVHSVHRAAHLLFDHYVRFVQPSLYHLFVTLYCQIDAPSKVIDSRKYGLLFSAMSHPPPSPSHILRGHIAQVNALWFSDDNERLYSGDAAGAIVITSTRTLRPLAAWNAHTDGILGVQELEDRVITSTRQGQQAAPAPGLQTPTLCYSMDVNALNYCRFSLLALSETARTDECRALIALPNLVDSSVADVWTLPSMQRLHAAIGKTGQRPSSPNERNALGIIMSMHLFEAAHPHIVGQIQLRLLCGYENGSVSMWAYTRRDKETSVEGIGWDSLWSVKLHVETIMAMTVSRDNSFALTVSADHLVGRYDIQAAGNQAAVQIACTVHRTKHPGNGSIAIRDDGKVCAIGGWDGKIRLYSTKTMKSLGTLDYHKKSCQVLAFARSEQHSMAARDDTDSDDEMGSEEKAERCRWLASGSQDHRVAIWTLINFGKT</sequence>
<evidence type="ECO:0000256" key="1">
    <source>
        <dbReference type="ARBA" id="ARBA00022574"/>
    </source>
</evidence>
<organism evidence="5 6">
    <name type="scientific">Grifola frondosa</name>
    <name type="common">Maitake</name>
    <name type="synonym">Polyporus frondosus</name>
    <dbReference type="NCBI Taxonomy" id="5627"/>
    <lineage>
        <taxon>Eukaryota</taxon>
        <taxon>Fungi</taxon>
        <taxon>Dikarya</taxon>
        <taxon>Basidiomycota</taxon>
        <taxon>Agaricomycotina</taxon>
        <taxon>Agaricomycetes</taxon>
        <taxon>Polyporales</taxon>
        <taxon>Grifolaceae</taxon>
        <taxon>Grifola</taxon>
    </lineage>
</organism>
<dbReference type="EMBL" id="LUGG01000009">
    <property type="protein sequence ID" value="OBZ72030.1"/>
    <property type="molecule type" value="Genomic_DNA"/>
</dbReference>
<evidence type="ECO:0000313" key="5">
    <source>
        <dbReference type="EMBL" id="OBZ72030.1"/>
    </source>
</evidence>
<dbReference type="InterPro" id="IPR036322">
    <property type="entry name" value="WD40_repeat_dom_sf"/>
</dbReference>
<dbReference type="Gene3D" id="2.130.10.10">
    <property type="entry name" value="YVTN repeat-like/Quinoprotein amine dehydrogenase"/>
    <property type="match status" value="2"/>
</dbReference>
<dbReference type="Proteomes" id="UP000092993">
    <property type="component" value="Unassembled WGS sequence"/>
</dbReference>
<keyword evidence="6" id="KW-1185">Reference proteome</keyword>
<dbReference type="OrthoDB" id="7668193at2759"/>
<dbReference type="Pfam" id="PF00400">
    <property type="entry name" value="WD40"/>
    <property type="match status" value="2"/>
</dbReference>
<dbReference type="PANTHER" id="PTHR19854">
    <property type="entry name" value="TRANSDUCIN BETA-LIKE 3"/>
    <property type="match status" value="1"/>
</dbReference>
<evidence type="ECO:0000256" key="3">
    <source>
        <dbReference type="ARBA" id="ARBA00037931"/>
    </source>
</evidence>
<gene>
    <name evidence="5" type="primary">asa1</name>
    <name evidence="5" type="ORF">A0H81_07744</name>
</gene>
<dbReference type="SMART" id="SM00320">
    <property type="entry name" value="WD40"/>
    <property type="match status" value="4"/>
</dbReference>
<keyword evidence="2" id="KW-0677">Repeat</keyword>
<dbReference type="SUPFAM" id="SSF50978">
    <property type="entry name" value="WD40 repeat-like"/>
    <property type="match status" value="1"/>
</dbReference>
<dbReference type="InterPro" id="IPR001680">
    <property type="entry name" value="WD40_rpt"/>
</dbReference>
<dbReference type="STRING" id="5627.A0A1C7M532"/>
<protein>
    <recommendedName>
        <fullName evidence="4">ASTRA-associated protein 1</fullName>
    </recommendedName>
</protein>
<dbReference type="PANTHER" id="PTHR19854:SF1">
    <property type="entry name" value="GUANINE NUCLEOTIDE-BINDING PROTEIN SUBUNIT BETA-LIKE PROTEIN 1"/>
    <property type="match status" value="1"/>
</dbReference>
<dbReference type="AlphaFoldDB" id="A0A1C7M532"/>
<comment type="similarity">
    <text evidence="3">Belongs to the WD repeat ASA1 family.</text>
</comment>
<accession>A0A1C7M532</accession>
<evidence type="ECO:0000313" key="6">
    <source>
        <dbReference type="Proteomes" id="UP000092993"/>
    </source>
</evidence>